<accession>A0ACC1QEN7</accession>
<name>A0ACC1QEN7_9HYPO</name>
<proteinExistence type="predicted"/>
<evidence type="ECO:0000313" key="2">
    <source>
        <dbReference type="Proteomes" id="UP001148737"/>
    </source>
</evidence>
<organism evidence="1 2">
    <name type="scientific">Lecanicillium saksenae</name>
    <dbReference type="NCBI Taxonomy" id="468837"/>
    <lineage>
        <taxon>Eukaryota</taxon>
        <taxon>Fungi</taxon>
        <taxon>Dikarya</taxon>
        <taxon>Ascomycota</taxon>
        <taxon>Pezizomycotina</taxon>
        <taxon>Sordariomycetes</taxon>
        <taxon>Hypocreomycetidae</taxon>
        <taxon>Hypocreales</taxon>
        <taxon>Cordycipitaceae</taxon>
        <taxon>Lecanicillium</taxon>
    </lineage>
</organism>
<evidence type="ECO:0000313" key="1">
    <source>
        <dbReference type="EMBL" id="KAJ3474115.1"/>
    </source>
</evidence>
<gene>
    <name evidence="1" type="ORF">NLG97_g9983</name>
</gene>
<reference evidence="1" key="1">
    <citation type="submission" date="2022-07" db="EMBL/GenBank/DDBJ databases">
        <title>Genome Sequence of Lecanicillium saksenae.</title>
        <authorList>
            <person name="Buettner E."/>
        </authorList>
    </citation>
    <scope>NUCLEOTIDE SEQUENCE</scope>
    <source>
        <strain evidence="1">VT-O1</strain>
    </source>
</reference>
<sequence length="266" mass="30061">MSTSVISDLQKLLTVTLLTEVHRLQYPWPRGSTLNFSDVGYHLHTGEHDDDDDWKAACLEPIQLILAMGADNLPTDFLQFLPPPESPDFPLLCSGLILLFDQAASHLFEGTERAEAKRYCMPLALRLCKQCLALPASLRPWRLERWLVNGWAFEEAVARQFFLYTPFLHSGDVDDQAMQHGLIENYRVAVETEVGIIDPGRATAGTVAHDPDLFVQVHKAGPPQGEAVRMEDYVFWVARKADCLLARRRNMALQKHRPEAKETSIN</sequence>
<dbReference type="EMBL" id="JANAKD010002269">
    <property type="protein sequence ID" value="KAJ3474115.1"/>
    <property type="molecule type" value="Genomic_DNA"/>
</dbReference>
<keyword evidence="2" id="KW-1185">Reference proteome</keyword>
<dbReference type="Proteomes" id="UP001148737">
    <property type="component" value="Unassembled WGS sequence"/>
</dbReference>
<protein>
    <submittedName>
        <fullName evidence="1">Uncharacterized protein</fullName>
    </submittedName>
</protein>
<comment type="caution">
    <text evidence="1">The sequence shown here is derived from an EMBL/GenBank/DDBJ whole genome shotgun (WGS) entry which is preliminary data.</text>
</comment>